<keyword evidence="5 6" id="KW-0472">Membrane</keyword>
<evidence type="ECO:0000256" key="1">
    <source>
        <dbReference type="ARBA" id="ARBA00004167"/>
    </source>
</evidence>
<dbReference type="GO" id="GO:0016020">
    <property type="term" value="C:membrane"/>
    <property type="evidence" value="ECO:0007669"/>
    <property type="project" value="UniProtKB-SubCell"/>
</dbReference>
<evidence type="ECO:0000256" key="6">
    <source>
        <dbReference type="SAM" id="Phobius"/>
    </source>
</evidence>
<name>A0A0Q9YZH3_9GAMM</name>
<sequence length="185" mass="19514">MRSMHGQKGFTLIELVIVIVLLGILASVALPRFLNITKDAHNASVSGTAGAIASAINIAHAKWLASGQPVSVPPIAGIDFTNSGHADVGFNVEGWPDAASDKTDISAENVLGNGGKDNETCALLMKNLLSSSSVTFGSGDDCNEQYCAIYKAPECIYTYQQNKEVVRTITYSTTSGIVSKKLPTH</sequence>
<evidence type="ECO:0000256" key="2">
    <source>
        <dbReference type="ARBA" id="ARBA00022481"/>
    </source>
</evidence>
<organism evidence="7">
    <name type="scientific">Candidatus Berkiella aquae</name>
    <dbReference type="NCBI Taxonomy" id="295108"/>
    <lineage>
        <taxon>Bacteria</taxon>
        <taxon>Pseudomonadati</taxon>
        <taxon>Pseudomonadota</taxon>
        <taxon>Gammaproteobacteria</taxon>
        <taxon>Candidatus Berkiellales</taxon>
        <taxon>Candidatus Berkiellaceae</taxon>
        <taxon>Candidatus Berkiella</taxon>
    </lineage>
</organism>
<comment type="subcellular location">
    <subcellularLocation>
        <location evidence="1">Membrane</location>
        <topology evidence="1">Single-pass membrane protein</topology>
    </subcellularLocation>
</comment>
<dbReference type="InterPro" id="IPR045584">
    <property type="entry name" value="Pilin-like"/>
</dbReference>
<evidence type="ECO:0000256" key="5">
    <source>
        <dbReference type="ARBA" id="ARBA00023136"/>
    </source>
</evidence>
<dbReference type="InterPro" id="IPR012902">
    <property type="entry name" value="N_methyl_site"/>
</dbReference>
<dbReference type="PROSITE" id="PS00409">
    <property type="entry name" value="PROKAR_NTER_METHYL"/>
    <property type="match status" value="1"/>
</dbReference>
<keyword evidence="2" id="KW-0488">Methylation</keyword>
<dbReference type="PANTHER" id="PTHR30093:SF44">
    <property type="entry name" value="TYPE II SECRETION SYSTEM CORE PROTEIN G"/>
    <property type="match status" value="1"/>
</dbReference>
<protein>
    <submittedName>
        <fullName evidence="7">Fimbrial protein</fullName>
    </submittedName>
</protein>
<dbReference type="Gene3D" id="3.30.700.10">
    <property type="entry name" value="Glycoprotein, Type 4 Pilin"/>
    <property type="match status" value="1"/>
</dbReference>
<evidence type="ECO:0000256" key="3">
    <source>
        <dbReference type="ARBA" id="ARBA00022692"/>
    </source>
</evidence>
<keyword evidence="4 6" id="KW-1133">Transmembrane helix</keyword>
<keyword evidence="3 6" id="KW-0812">Transmembrane</keyword>
<dbReference type="RefSeq" id="WP_075065191.1">
    <property type="nucleotide sequence ID" value="NZ_LKAJ02000001.1"/>
</dbReference>
<gene>
    <name evidence="7" type="primary">pilE1</name>
    <name evidence="7" type="ORF">HT99x_00546</name>
</gene>
<dbReference type="Pfam" id="PF07963">
    <property type="entry name" value="N_methyl"/>
    <property type="match status" value="1"/>
</dbReference>
<dbReference type="PANTHER" id="PTHR30093">
    <property type="entry name" value="GENERAL SECRETION PATHWAY PROTEIN G"/>
    <property type="match status" value="1"/>
</dbReference>
<dbReference type="SUPFAM" id="SSF54523">
    <property type="entry name" value="Pili subunits"/>
    <property type="match status" value="1"/>
</dbReference>
<feature type="transmembrane region" description="Helical" evidence="6">
    <location>
        <begin position="12"/>
        <end position="34"/>
    </location>
</feature>
<dbReference type="NCBIfam" id="TIGR02532">
    <property type="entry name" value="IV_pilin_GFxxxE"/>
    <property type="match status" value="1"/>
</dbReference>
<dbReference type="EMBL" id="LKAJ01000002">
    <property type="protein sequence ID" value="KRG22129.1"/>
    <property type="molecule type" value="Genomic_DNA"/>
</dbReference>
<comment type="caution">
    <text evidence="7">The sequence shown here is derived from an EMBL/GenBank/DDBJ whole genome shotgun (WGS) entry which is preliminary data.</text>
</comment>
<proteinExistence type="predicted"/>
<dbReference type="STRING" id="295108.HT99x_00546"/>
<evidence type="ECO:0000256" key="4">
    <source>
        <dbReference type="ARBA" id="ARBA00022989"/>
    </source>
</evidence>
<evidence type="ECO:0000313" key="7">
    <source>
        <dbReference type="EMBL" id="KRG22129.1"/>
    </source>
</evidence>
<reference evidence="7" key="1">
    <citation type="submission" date="2015-09" db="EMBL/GenBank/DDBJ databases">
        <title>Draft Genome Sequences of Two Novel Amoeba-resistant Intranuclear Bacteria, Candidatus Berkiella cookevillensis and Candidatus Berkiella aquae.</title>
        <authorList>
            <person name="Mehari Y.T."/>
            <person name="Arivett B.A."/>
            <person name="Farone A.L."/>
            <person name="Gunderson J.H."/>
            <person name="Farone M.B."/>
        </authorList>
    </citation>
    <scope>NUCLEOTIDE SEQUENCE [LARGE SCALE GENOMIC DNA]</scope>
    <source>
        <strain evidence="7">HT99</strain>
    </source>
</reference>
<dbReference type="AlphaFoldDB" id="A0A0Q9YZH3"/>
<accession>A0A0Q9YZH3</accession>